<dbReference type="RefSeq" id="WP_005433125.1">
    <property type="nucleotide sequence ID" value="NZ_JH815513.1"/>
</dbReference>
<protein>
    <recommendedName>
        <fullName evidence="1">ATPase AAA-type core domain-containing protein</fullName>
    </recommendedName>
</protein>
<comment type="caution">
    <text evidence="2">The sequence shown here is derived from an EMBL/GenBank/DDBJ whole genome shotgun (WGS) entry which is preliminary data.</text>
</comment>
<dbReference type="OrthoDB" id="3322489at2"/>
<proteinExistence type="predicted"/>
<evidence type="ECO:0000313" key="3">
    <source>
        <dbReference type="Proteomes" id="UP000005835"/>
    </source>
</evidence>
<dbReference type="Pfam" id="PF13304">
    <property type="entry name" value="AAA_21"/>
    <property type="match status" value="1"/>
</dbReference>
<dbReference type="PATRIC" id="fig|742823.3.peg.128"/>
<dbReference type="PANTHER" id="PTHR43581:SF2">
    <property type="entry name" value="EXCINUCLEASE ATPASE SUBUNIT"/>
    <property type="match status" value="1"/>
</dbReference>
<dbReference type="AlphaFoldDB" id="K1JQ08"/>
<name>K1JQ08_9BURK</name>
<dbReference type="GO" id="GO:0016887">
    <property type="term" value="F:ATP hydrolysis activity"/>
    <property type="evidence" value="ECO:0007669"/>
    <property type="project" value="InterPro"/>
</dbReference>
<organism evidence="2 3">
    <name type="scientific">Sutterella wadsworthensis 2_1_59BFAA</name>
    <dbReference type="NCBI Taxonomy" id="742823"/>
    <lineage>
        <taxon>Bacteria</taxon>
        <taxon>Pseudomonadati</taxon>
        <taxon>Pseudomonadota</taxon>
        <taxon>Betaproteobacteria</taxon>
        <taxon>Burkholderiales</taxon>
        <taxon>Sutterellaceae</taxon>
        <taxon>Sutterella</taxon>
    </lineage>
</organism>
<dbReference type="HOGENOM" id="CLU_040421_0_0_4"/>
<dbReference type="eggNOG" id="COG4637">
    <property type="taxonomic scope" value="Bacteria"/>
</dbReference>
<dbReference type="GO" id="GO:0005524">
    <property type="term" value="F:ATP binding"/>
    <property type="evidence" value="ECO:0007669"/>
    <property type="project" value="InterPro"/>
</dbReference>
<dbReference type="PANTHER" id="PTHR43581">
    <property type="entry name" value="ATP/GTP PHOSPHATASE"/>
    <property type="match status" value="1"/>
</dbReference>
<evidence type="ECO:0000259" key="1">
    <source>
        <dbReference type="Pfam" id="PF13304"/>
    </source>
</evidence>
<gene>
    <name evidence="2" type="ORF">HMPREF9465_00126</name>
</gene>
<accession>K1JQ08</accession>
<dbReference type="Proteomes" id="UP000005835">
    <property type="component" value="Unassembled WGS sequence"/>
</dbReference>
<keyword evidence="3" id="KW-1185">Reference proteome</keyword>
<dbReference type="EMBL" id="ADMG01000006">
    <property type="protein sequence ID" value="EKB32276.1"/>
    <property type="molecule type" value="Genomic_DNA"/>
</dbReference>
<reference evidence="2 3" key="1">
    <citation type="submission" date="2012-05" db="EMBL/GenBank/DDBJ databases">
        <title>The Genome Sequence of Sutterella wadsworthensis 2_1_59BFAA.</title>
        <authorList>
            <consortium name="The Broad Institute Genome Sequencing Platform"/>
            <person name="Earl A."/>
            <person name="Ward D."/>
            <person name="Feldgarden M."/>
            <person name="Gevers D."/>
            <person name="Daigneault M."/>
            <person name="Strauss J."/>
            <person name="Allen-Vercoe E."/>
            <person name="Walker B."/>
            <person name="Young S.K."/>
            <person name="Zeng Q."/>
            <person name="Gargeya S."/>
            <person name="Fitzgerald M."/>
            <person name="Haas B."/>
            <person name="Abouelleil A."/>
            <person name="Alvarado L."/>
            <person name="Arachchi H.M."/>
            <person name="Berlin A.M."/>
            <person name="Chapman S.B."/>
            <person name="Goldberg J."/>
            <person name="Griggs A."/>
            <person name="Gujja S."/>
            <person name="Hansen M."/>
            <person name="Howarth C."/>
            <person name="Imamovic A."/>
            <person name="Larimer J."/>
            <person name="McCowen C."/>
            <person name="Montmayeur A."/>
            <person name="Murphy C."/>
            <person name="Neiman D."/>
            <person name="Pearson M."/>
            <person name="Priest M."/>
            <person name="Roberts A."/>
            <person name="Saif S."/>
            <person name="Shea T."/>
            <person name="Sisk P."/>
            <person name="Sykes S."/>
            <person name="Wortman J."/>
            <person name="Nusbaum C."/>
            <person name="Birren B."/>
        </authorList>
    </citation>
    <scope>NUCLEOTIDE SEQUENCE [LARGE SCALE GENOMIC DNA]</scope>
    <source>
        <strain evidence="2 3">2_1_59BFAA</strain>
    </source>
</reference>
<feature type="domain" description="ATPase AAA-type core" evidence="1">
    <location>
        <begin position="37"/>
        <end position="342"/>
    </location>
</feature>
<dbReference type="STRING" id="742823.HMPREF9465_00126"/>
<dbReference type="InterPro" id="IPR027417">
    <property type="entry name" value="P-loop_NTPase"/>
</dbReference>
<dbReference type="InterPro" id="IPR051396">
    <property type="entry name" value="Bact_Antivir_Def_Nuclease"/>
</dbReference>
<evidence type="ECO:0000313" key="2">
    <source>
        <dbReference type="EMBL" id="EKB32276.1"/>
    </source>
</evidence>
<dbReference type="Gene3D" id="3.40.50.300">
    <property type="entry name" value="P-loop containing nucleotide triphosphate hydrolases"/>
    <property type="match status" value="1"/>
</dbReference>
<dbReference type="InterPro" id="IPR003959">
    <property type="entry name" value="ATPase_AAA_core"/>
</dbReference>
<sequence length="515" mass="58081">MSLYLTKLQLINFKGFAGQNPPITFHGPDGVTPGSGLNILVGENNGGKSTIFSAIRFLYDGSGTDPILTQSVGNKEDGGVIATFESDNISEVLSTHIPNKKHVPTTIDLTNQNTIRLRRTISNKKYLYALNKDDSFNSEGHNPTGIDSLLKSCFNLFEISASDDPEKLASYSPNSLTKGLLEDIFKEAHQSPEFSEFVEVFDKCFNGEESSLKRQMSSIATNVSNEICNMFGEGKVSFKFQTPEINSIFKSINLNIDTTGNDLKMTNHGQGMQRSVAFALLKVWADIQEERPKNEIPKPYAFILDEPEICIHPRAQSKLLSTLVEISKHHQVFLATHSPIFLHSHEIKDANVILCEKIENAREISQIKQFSHLFSWSPSWGEISWFAYKIPTVEFHNELYGAIEAILRDHKDEYIEFKERNSFKVLELSLDQWFKNHAINYIGHEPNTEIWAKNGSGKPEENRRTIYLAVRNAIHHPENTKTSPAPNAVINTHIRESTQDLILILQGLKSEYKLA</sequence>
<dbReference type="SUPFAM" id="SSF52540">
    <property type="entry name" value="P-loop containing nucleoside triphosphate hydrolases"/>
    <property type="match status" value="1"/>
</dbReference>